<dbReference type="NCBIfam" id="TIGR01552">
    <property type="entry name" value="phd_fam"/>
    <property type="match status" value="1"/>
</dbReference>
<dbReference type="SUPFAM" id="SSF143120">
    <property type="entry name" value="YefM-like"/>
    <property type="match status" value="1"/>
</dbReference>
<comment type="similarity">
    <text evidence="1 2">Belongs to the phD/YefM antitoxin family.</text>
</comment>
<evidence type="ECO:0000313" key="3">
    <source>
        <dbReference type="EMBL" id="HFC92472.1"/>
    </source>
</evidence>
<evidence type="ECO:0000256" key="2">
    <source>
        <dbReference type="RuleBase" id="RU362080"/>
    </source>
</evidence>
<evidence type="ECO:0000256" key="1">
    <source>
        <dbReference type="ARBA" id="ARBA00009981"/>
    </source>
</evidence>
<comment type="caution">
    <text evidence="3">The sequence shown here is derived from an EMBL/GenBank/DDBJ whole genome shotgun (WGS) entry which is preliminary data.</text>
</comment>
<comment type="function">
    <text evidence="2">Antitoxin component of a type II toxin-antitoxin (TA) system.</text>
</comment>
<dbReference type="EMBL" id="DRMS01000248">
    <property type="protein sequence ID" value="HFC92472.1"/>
    <property type="molecule type" value="Genomic_DNA"/>
</dbReference>
<dbReference type="Proteomes" id="UP000885750">
    <property type="component" value="Unassembled WGS sequence"/>
</dbReference>
<organism evidence="3">
    <name type="scientific">Leucothrix mucor</name>
    <dbReference type="NCBI Taxonomy" id="45248"/>
    <lineage>
        <taxon>Bacteria</taxon>
        <taxon>Pseudomonadati</taxon>
        <taxon>Pseudomonadota</taxon>
        <taxon>Gammaproteobacteria</taxon>
        <taxon>Thiotrichales</taxon>
        <taxon>Thiotrichaceae</taxon>
        <taxon>Leucothrix</taxon>
    </lineage>
</organism>
<sequence length="88" mass="10251">MPVYSIAEAKTHLPQLIHKAEQEGEIHLSRHGKEVAVIISIQKYQLLNRKQLNFGEVLDNLFEQDIFIEETDFFDQDRTATTDRGFSF</sequence>
<accession>A0A7V2SZP3</accession>
<name>A0A7V2SZP3_LEUMU</name>
<protein>
    <recommendedName>
        <fullName evidence="2">Antitoxin</fullName>
    </recommendedName>
</protein>
<proteinExistence type="inferred from homology"/>
<dbReference type="InterPro" id="IPR006442">
    <property type="entry name" value="Antitoxin_Phd/YefM"/>
</dbReference>
<dbReference type="Pfam" id="PF02604">
    <property type="entry name" value="PhdYeFM_antitox"/>
    <property type="match status" value="1"/>
</dbReference>
<dbReference type="AlphaFoldDB" id="A0A7V2SZP3"/>
<dbReference type="Gene3D" id="3.40.1620.10">
    <property type="entry name" value="YefM-like domain"/>
    <property type="match status" value="1"/>
</dbReference>
<gene>
    <name evidence="3" type="ORF">ENJ51_06635</name>
</gene>
<dbReference type="InterPro" id="IPR036165">
    <property type="entry name" value="YefM-like_sf"/>
</dbReference>
<reference evidence="3" key="1">
    <citation type="journal article" date="2020" name="mSystems">
        <title>Genome- and Community-Level Interaction Insights into Carbon Utilization and Element Cycling Functions of Hydrothermarchaeota in Hydrothermal Sediment.</title>
        <authorList>
            <person name="Zhou Z."/>
            <person name="Liu Y."/>
            <person name="Xu W."/>
            <person name="Pan J."/>
            <person name="Luo Z.H."/>
            <person name="Li M."/>
        </authorList>
    </citation>
    <scope>NUCLEOTIDE SEQUENCE [LARGE SCALE GENOMIC DNA]</scope>
    <source>
        <strain evidence="3">HyVt-493</strain>
    </source>
</reference>